<organism evidence="2 3">
    <name type="scientific">Coccomyxa viridis</name>
    <dbReference type="NCBI Taxonomy" id="1274662"/>
    <lineage>
        <taxon>Eukaryota</taxon>
        <taxon>Viridiplantae</taxon>
        <taxon>Chlorophyta</taxon>
        <taxon>core chlorophytes</taxon>
        <taxon>Trebouxiophyceae</taxon>
        <taxon>Trebouxiophyceae incertae sedis</taxon>
        <taxon>Coccomyxaceae</taxon>
        <taxon>Coccomyxa</taxon>
    </lineage>
</organism>
<accession>A0ABP1G9F7</accession>
<protein>
    <submittedName>
        <fullName evidence="2">G10997 protein</fullName>
    </submittedName>
</protein>
<dbReference type="Proteomes" id="UP001497392">
    <property type="component" value="Unassembled WGS sequence"/>
</dbReference>
<comment type="caution">
    <text evidence="2">The sequence shown here is derived from an EMBL/GenBank/DDBJ whole genome shotgun (WGS) entry which is preliminary data.</text>
</comment>
<evidence type="ECO:0000313" key="2">
    <source>
        <dbReference type="EMBL" id="CAL5227950.1"/>
    </source>
</evidence>
<feature type="compositionally biased region" description="Acidic residues" evidence="1">
    <location>
        <begin position="82"/>
        <end position="96"/>
    </location>
</feature>
<evidence type="ECO:0000313" key="3">
    <source>
        <dbReference type="Proteomes" id="UP001497392"/>
    </source>
</evidence>
<feature type="compositionally biased region" description="Low complexity" evidence="1">
    <location>
        <begin position="109"/>
        <end position="124"/>
    </location>
</feature>
<evidence type="ECO:0000256" key="1">
    <source>
        <dbReference type="SAM" id="MobiDB-lite"/>
    </source>
</evidence>
<keyword evidence="3" id="KW-1185">Reference proteome</keyword>
<reference evidence="2 3" key="1">
    <citation type="submission" date="2024-06" db="EMBL/GenBank/DDBJ databases">
        <authorList>
            <person name="Kraege A."/>
            <person name="Thomma B."/>
        </authorList>
    </citation>
    <scope>NUCLEOTIDE SEQUENCE [LARGE SCALE GENOMIC DNA]</scope>
</reference>
<dbReference type="EMBL" id="CAXHTA020000017">
    <property type="protein sequence ID" value="CAL5227950.1"/>
    <property type="molecule type" value="Genomic_DNA"/>
</dbReference>
<gene>
    <name evidence="2" type="primary">g10997</name>
    <name evidence="2" type="ORF">VP750_LOCUS9856</name>
</gene>
<sequence>MASAAGPQLNKNLKDDDIDVISLVSSVPALHVHESLEDDRDDATSMDDHSSGVSPAAGHSMQPPAVSSAPAAAAAMLHDSADSEDIVIDLEDSDDNDAPKSHLPPGPEELPSAQPSSAAQQSKSLSEEPEVLQVRCCCTSHV</sequence>
<proteinExistence type="predicted"/>
<feature type="region of interest" description="Disordered" evidence="1">
    <location>
        <begin position="27"/>
        <end position="132"/>
    </location>
</feature>
<feature type="compositionally biased region" description="Low complexity" evidence="1">
    <location>
        <begin position="63"/>
        <end position="75"/>
    </location>
</feature>
<name>A0ABP1G9F7_9CHLO</name>